<dbReference type="AlphaFoldDB" id="A0AAN6NHY2"/>
<dbReference type="Proteomes" id="UP001303473">
    <property type="component" value="Unassembled WGS sequence"/>
</dbReference>
<sequence>MDRRSCPYRLKYTDRPDYANPHHTATASPEPSRIGSVSSNTHPAVPVPSESGICDAEKKHDGQMLDLTAALAAISRKAAEEQVRNLSVADWTRCVAATNFGAADRSAVSKGLSSARMAGRGPSRLSTSIQRGLTSNSSIAITDIYSEDSDEATLSGSLDEDLESLKLEKAPIVVAPQLTSIVYESWTIIFYEETYKPFTSTKMRDSHIVSTTQLESRGAVEGTGR</sequence>
<evidence type="ECO:0000313" key="2">
    <source>
        <dbReference type="EMBL" id="KAK3944007.1"/>
    </source>
</evidence>
<evidence type="ECO:0000256" key="1">
    <source>
        <dbReference type="SAM" id="MobiDB-lite"/>
    </source>
</evidence>
<comment type="caution">
    <text evidence="2">The sequence shown here is derived from an EMBL/GenBank/DDBJ whole genome shotgun (WGS) entry which is preliminary data.</text>
</comment>
<feature type="region of interest" description="Disordered" evidence="1">
    <location>
        <begin position="1"/>
        <end position="47"/>
    </location>
</feature>
<dbReference type="EMBL" id="MU853762">
    <property type="protein sequence ID" value="KAK3944007.1"/>
    <property type="molecule type" value="Genomic_DNA"/>
</dbReference>
<feature type="compositionally biased region" description="Basic and acidic residues" evidence="1">
    <location>
        <begin position="1"/>
        <end position="17"/>
    </location>
</feature>
<protein>
    <submittedName>
        <fullName evidence="2">Uncharacterized protein</fullName>
    </submittedName>
</protein>
<organism evidence="2 3">
    <name type="scientific">Diplogelasinospora grovesii</name>
    <dbReference type="NCBI Taxonomy" id="303347"/>
    <lineage>
        <taxon>Eukaryota</taxon>
        <taxon>Fungi</taxon>
        <taxon>Dikarya</taxon>
        <taxon>Ascomycota</taxon>
        <taxon>Pezizomycotina</taxon>
        <taxon>Sordariomycetes</taxon>
        <taxon>Sordariomycetidae</taxon>
        <taxon>Sordariales</taxon>
        <taxon>Diplogelasinosporaceae</taxon>
        <taxon>Diplogelasinospora</taxon>
    </lineage>
</organism>
<name>A0AAN6NHY2_9PEZI</name>
<proteinExistence type="predicted"/>
<reference evidence="3" key="1">
    <citation type="journal article" date="2023" name="Mol. Phylogenet. Evol.">
        <title>Genome-scale phylogeny and comparative genomics of the fungal order Sordariales.</title>
        <authorList>
            <person name="Hensen N."/>
            <person name="Bonometti L."/>
            <person name="Westerberg I."/>
            <person name="Brannstrom I.O."/>
            <person name="Guillou S."/>
            <person name="Cros-Aarteil S."/>
            <person name="Calhoun S."/>
            <person name="Haridas S."/>
            <person name="Kuo A."/>
            <person name="Mondo S."/>
            <person name="Pangilinan J."/>
            <person name="Riley R."/>
            <person name="LaButti K."/>
            <person name="Andreopoulos B."/>
            <person name="Lipzen A."/>
            <person name="Chen C."/>
            <person name="Yan M."/>
            <person name="Daum C."/>
            <person name="Ng V."/>
            <person name="Clum A."/>
            <person name="Steindorff A."/>
            <person name="Ohm R.A."/>
            <person name="Martin F."/>
            <person name="Silar P."/>
            <person name="Natvig D.O."/>
            <person name="Lalanne C."/>
            <person name="Gautier V."/>
            <person name="Ament-Velasquez S.L."/>
            <person name="Kruys A."/>
            <person name="Hutchinson M.I."/>
            <person name="Powell A.J."/>
            <person name="Barry K."/>
            <person name="Miller A.N."/>
            <person name="Grigoriev I.V."/>
            <person name="Debuchy R."/>
            <person name="Gladieux P."/>
            <person name="Hiltunen Thoren M."/>
            <person name="Johannesson H."/>
        </authorList>
    </citation>
    <scope>NUCLEOTIDE SEQUENCE [LARGE SCALE GENOMIC DNA]</scope>
    <source>
        <strain evidence="3">CBS 340.73</strain>
    </source>
</reference>
<keyword evidence="3" id="KW-1185">Reference proteome</keyword>
<gene>
    <name evidence="2" type="ORF">QBC46DRAFT_416968</name>
</gene>
<feature type="compositionally biased region" description="Polar residues" evidence="1">
    <location>
        <begin position="23"/>
        <end position="42"/>
    </location>
</feature>
<evidence type="ECO:0000313" key="3">
    <source>
        <dbReference type="Proteomes" id="UP001303473"/>
    </source>
</evidence>
<accession>A0AAN6NHY2</accession>